<protein>
    <submittedName>
        <fullName evidence="1">MATE family efflux transporter</fullName>
    </submittedName>
</protein>
<proteinExistence type="predicted"/>
<accession>A0AC61MT30</accession>
<organism evidence="1 2">
    <name type="scientific">Miniphocaeibacter halophilus</name>
    <dbReference type="NCBI Taxonomy" id="2931922"/>
    <lineage>
        <taxon>Bacteria</taxon>
        <taxon>Bacillati</taxon>
        <taxon>Bacillota</taxon>
        <taxon>Tissierellia</taxon>
        <taxon>Tissierellales</taxon>
        <taxon>Peptoniphilaceae</taxon>
        <taxon>Miniphocaeibacter</taxon>
    </lineage>
</organism>
<gene>
    <name evidence="1" type="ORF">JFY71_04890</name>
</gene>
<sequence>MSEKIEENSLATEPIGKLVFKFALPAIISTLVGAIYNMVDQIFVGRGVGVIGNAATNVSFPLTTIFTAISLLIGVGTAANFNLRMGEKRERLAQKYIGNGVVLMVVMSIVFSAVSIMFITPLLKIFGATEEVMPYAKTYASIICIGFPFLVLNTASSNIIRADGSPKYAMVCVVVGAVINTILDPIFIFVFKWGMAGAAWATVIGQIASAAISIYYLKYKFKTFTITKEILKVHSKLVGRIFALGASISFNQVAMLIMQITLNNVLAHYGALSKYGPVIPLAVVGIIFKVNFIFLSVSVGVGQGCQPIFGYNYGARNYKRVEDTLKLTTKINLIVGTLALISFQLFPREIISFFGTGNKEYFEFGTRFFRIFMMFTITNGLMPLFGNFFASIGKPIKGIFVTLTRQFLFLVPLLIILPMIFGIEGIMFAGPIADFAALVVALALALDEIKKMRKLALEN</sequence>
<dbReference type="Proteomes" id="UP000595814">
    <property type="component" value="Chromosome"/>
</dbReference>
<keyword evidence="2" id="KW-1185">Reference proteome</keyword>
<evidence type="ECO:0000313" key="2">
    <source>
        <dbReference type="Proteomes" id="UP000595814"/>
    </source>
</evidence>
<evidence type="ECO:0000313" key="1">
    <source>
        <dbReference type="EMBL" id="QQK08874.1"/>
    </source>
</evidence>
<reference evidence="1 2" key="1">
    <citation type="journal article" date="2022" name="Int. J. Syst. Evol. Microbiol.">
        <title>Miniphocaeibacter halophilus sp. nov., an ammonium-tolerant acetate-producing bacterium isolated from a biogas system.</title>
        <authorList>
            <person name="Schnurer A."/>
            <person name="Singh A."/>
            <person name="Bi S."/>
            <person name="Qiao W."/>
            <person name="Westerholm M."/>
        </authorList>
    </citation>
    <scope>NUCLEOTIDE SEQUENCE [LARGE SCALE GENOMIC DNA]</scope>
    <source>
        <strain evidence="1 2">AMB_01</strain>
    </source>
</reference>
<name>A0AC61MT30_9FIRM</name>
<dbReference type="EMBL" id="CP066744">
    <property type="protein sequence ID" value="QQK08874.1"/>
    <property type="molecule type" value="Genomic_DNA"/>
</dbReference>